<evidence type="ECO:0008006" key="3">
    <source>
        <dbReference type="Google" id="ProtNLM"/>
    </source>
</evidence>
<dbReference type="OrthoDB" id="597561at2"/>
<protein>
    <recommendedName>
        <fullName evidence="3">7-cyano-7-deazaguanine synthase</fullName>
    </recommendedName>
</protein>
<dbReference type="RefSeq" id="WP_114612964.1">
    <property type="nucleotide sequence ID" value="NZ_QFWX01000004.1"/>
</dbReference>
<organism evidence="1 2">
    <name type="scientific">Marinobacter vulgaris</name>
    <dbReference type="NCBI Taxonomy" id="1928331"/>
    <lineage>
        <taxon>Bacteria</taxon>
        <taxon>Pseudomonadati</taxon>
        <taxon>Pseudomonadota</taxon>
        <taxon>Gammaproteobacteria</taxon>
        <taxon>Pseudomonadales</taxon>
        <taxon>Marinobacteraceae</taxon>
        <taxon>Marinobacter</taxon>
    </lineage>
</organism>
<dbReference type="AlphaFoldDB" id="A0A2V3ZJK5"/>
<name>A0A2V3ZJK5_9GAMM</name>
<comment type="caution">
    <text evidence="1">The sequence shown here is derived from an EMBL/GenBank/DDBJ whole genome shotgun (WGS) entry which is preliminary data.</text>
</comment>
<reference evidence="1 2" key="2">
    <citation type="submission" date="2018-06" db="EMBL/GenBank/DDBJ databases">
        <title>Marinobactersediminissp. nov, a moderately halophilic bacterium isolated from marine solar saltern.</title>
        <authorList>
            <person name="Zhang Y."/>
        </authorList>
    </citation>
    <scope>NUCLEOTIDE SEQUENCE [LARGE SCALE GENOMIC DNA]</scope>
    <source>
        <strain evidence="1 2">F01</strain>
    </source>
</reference>
<dbReference type="Proteomes" id="UP000253987">
    <property type="component" value="Unassembled WGS sequence"/>
</dbReference>
<accession>A0A2V3ZJK5</accession>
<gene>
    <name evidence="1" type="ORF">DIT71_09335</name>
</gene>
<dbReference type="InterPro" id="IPR014729">
    <property type="entry name" value="Rossmann-like_a/b/a_fold"/>
</dbReference>
<evidence type="ECO:0000313" key="2">
    <source>
        <dbReference type="Proteomes" id="UP000253987"/>
    </source>
</evidence>
<proteinExistence type="predicted"/>
<sequence length="240" mass="28293">MPEITTLLWTGGWDSTFRLLQLLLVEKRSVQPIYVIDSTRSSTLRELESMDLISKMVRQRLSPGVTLYPKNIFLRSDFLDNHELKERFDFLKRQTRIGSQYYWLALIAENQKWDSVELSLERFQCPSVLQKLIFKDIEGERPTLNNSWEAELFKYWSFPLITTTKTQMKQIAKDHDFYDILLKRWFCFNPVKGKCCGTCKPCELAMEEGATEGVEFIHPTEMVVRKLGARTRNKLNRMFS</sequence>
<keyword evidence="2" id="KW-1185">Reference proteome</keyword>
<evidence type="ECO:0000313" key="1">
    <source>
        <dbReference type="EMBL" id="PXX90739.1"/>
    </source>
</evidence>
<dbReference type="EMBL" id="QFWX01000004">
    <property type="protein sequence ID" value="PXX90739.1"/>
    <property type="molecule type" value="Genomic_DNA"/>
</dbReference>
<dbReference type="Gene3D" id="3.40.50.620">
    <property type="entry name" value="HUPs"/>
    <property type="match status" value="1"/>
</dbReference>
<reference evidence="2" key="1">
    <citation type="submission" date="2018-05" db="EMBL/GenBank/DDBJ databases">
        <authorList>
            <person name="Lu D."/>
        </authorList>
    </citation>
    <scope>NUCLEOTIDE SEQUENCE [LARGE SCALE GENOMIC DNA]</scope>
    <source>
        <strain evidence="2">F01</strain>
    </source>
</reference>